<keyword evidence="2 4" id="KW-0863">Zinc-finger</keyword>
<sequence length="300" mass="32987">MLSPPSPPGTKRARSDSVVEQERPAKRLSIDLTEDTPPPSPTLGMAHLPANAEVIDLTDDTPPPTPRSIEKTARPKTRPTPIPANAEIVDLTQEDEEEQELTGLNANDLTQEDEDEEDFTGFNANDFYANNFPSATDDERERSATIEPPAHTLDDGLCLGCHDNLAFGEGKSEATFVANNCKAVFCGFCIGGFNKVICPKHPFPVQEHHKLLESDCVLCWEDKSDRELLDLPCGHPVCVPCIKTWAKKKADQDAEAKGQPTDVDARGTQYYCGLCPGSKGVAVDECIEKHGYLRHEEDRF</sequence>
<evidence type="ECO:0000313" key="8">
    <source>
        <dbReference type="Proteomes" id="UP000799770"/>
    </source>
</evidence>
<feature type="compositionally biased region" description="Acidic residues" evidence="5">
    <location>
        <begin position="110"/>
        <end position="119"/>
    </location>
</feature>
<dbReference type="InterPro" id="IPR018957">
    <property type="entry name" value="Znf_C3HC4_RING-type"/>
</dbReference>
<dbReference type="EMBL" id="ML977315">
    <property type="protein sequence ID" value="KAF2119280.1"/>
    <property type="molecule type" value="Genomic_DNA"/>
</dbReference>
<feature type="region of interest" description="Disordered" evidence="5">
    <location>
        <begin position="94"/>
        <end position="143"/>
    </location>
</feature>
<dbReference type="OrthoDB" id="9908496at2759"/>
<dbReference type="InterPro" id="IPR013083">
    <property type="entry name" value="Znf_RING/FYVE/PHD"/>
</dbReference>
<dbReference type="AlphaFoldDB" id="A0A6A5ZI64"/>
<dbReference type="Pfam" id="PF00097">
    <property type="entry name" value="zf-C3HC4"/>
    <property type="match status" value="1"/>
</dbReference>
<evidence type="ECO:0000256" key="3">
    <source>
        <dbReference type="ARBA" id="ARBA00022833"/>
    </source>
</evidence>
<dbReference type="Gene3D" id="3.30.40.10">
    <property type="entry name" value="Zinc/RING finger domain, C3HC4 (zinc finger)"/>
    <property type="match status" value="1"/>
</dbReference>
<keyword evidence="3" id="KW-0862">Zinc</keyword>
<feature type="region of interest" description="Disordered" evidence="5">
    <location>
        <begin position="1"/>
        <end position="82"/>
    </location>
</feature>
<dbReference type="GO" id="GO:0008270">
    <property type="term" value="F:zinc ion binding"/>
    <property type="evidence" value="ECO:0007669"/>
    <property type="project" value="UniProtKB-KW"/>
</dbReference>
<evidence type="ECO:0000313" key="7">
    <source>
        <dbReference type="EMBL" id="KAF2119280.1"/>
    </source>
</evidence>
<feature type="compositionally biased region" description="Basic and acidic residues" evidence="5">
    <location>
        <begin position="13"/>
        <end position="29"/>
    </location>
</feature>
<evidence type="ECO:0000256" key="5">
    <source>
        <dbReference type="SAM" id="MobiDB-lite"/>
    </source>
</evidence>
<feature type="domain" description="RING-type" evidence="6">
    <location>
        <begin position="216"/>
        <end position="275"/>
    </location>
</feature>
<evidence type="ECO:0000256" key="1">
    <source>
        <dbReference type="ARBA" id="ARBA00022723"/>
    </source>
</evidence>
<organism evidence="7 8">
    <name type="scientific">Lophiotrema nucula</name>
    <dbReference type="NCBI Taxonomy" id="690887"/>
    <lineage>
        <taxon>Eukaryota</taxon>
        <taxon>Fungi</taxon>
        <taxon>Dikarya</taxon>
        <taxon>Ascomycota</taxon>
        <taxon>Pezizomycotina</taxon>
        <taxon>Dothideomycetes</taxon>
        <taxon>Pleosporomycetidae</taxon>
        <taxon>Pleosporales</taxon>
        <taxon>Lophiotremataceae</taxon>
        <taxon>Lophiotrema</taxon>
    </lineage>
</organism>
<dbReference type="SUPFAM" id="SSF57850">
    <property type="entry name" value="RING/U-box"/>
    <property type="match status" value="1"/>
</dbReference>
<dbReference type="InterPro" id="IPR001841">
    <property type="entry name" value="Znf_RING"/>
</dbReference>
<dbReference type="SMART" id="SM00184">
    <property type="entry name" value="RING"/>
    <property type="match status" value="2"/>
</dbReference>
<reference evidence="7" key="1">
    <citation type="journal article" date="2020" name="Stud. Mycol.">
        <title>101 Dothideomycetes genomes: a test case for predicting lifestyles and emergence of pathogens.</title>
        <authorList>
            <person name="Haridas S."/>
            <person name="Albert R."/>
            <person name="Binder M."/>
            <person name="Bloem J."/>
            <person name="Labutti K."/>
            <person name="Salamov A."/>
            <person name="Andreopoulos B."/>
            <person name="Baker S."/>
            <person name="Barry K."/>
            <person name="Bills G."/>
            <person name="Bluhm B."/>
            <person name="Cannon C."/>
            <person name="Castanera R."/>
            <person name="Culley D."/>
            <person name="Daum C."/>
            <person name="Ezra D."/>
            <person name="Gonzalez J."/>
            <person name="Henrissat B."/>
            <person name="Kuo A."/>
            <person name="Liang C."/>
            <person name="Lipzen A."/>
            <person name="Lutzoni F."/>
            <person name="Magnuson J."/>
            <person name="Mondo S."/>
            <person name="Nolan M."/>
            <person name="Ohm R."/>
            <person name="Pangilinan J."/>
            <person name="Park H.-J."/>
            <person name="Ramirez L."/>
            <person name="Alfaro M."/>
            <person name="Sun H."/>
            <person name="Tritt A."/>
            <person name="Yoshinaga Y."/>
            <person name="Zwiers L.-H."/>
            <person name="Turgeon B."/>
            <person name="Goodwin S."/>
            <person name="Spatafora J."/>
            <person name="Crous P."/>
            <person name="Grigoriev I."/>
        </authorList>
    </citation>
    <scope>NUCLEOTIDE SEQUENCE</scope>
    <source>
        <strain evidence="7">CBS 627.86</strain>
    </source>
</reference>
<protein>
    <recommendedName>
        <fullName evidence="6">RING-type domain-containing protein</fullName>
    </recommendedName>
</protein>
<evidence type="ECO:0000256" key="2">
    <source>
        <dbReference type="ARBA" id="ARBA00022771"/>
    </source>
</evidence>
<evidence type="ECO:0000256" key="4">
    <source>
        <dbReference type="PROSITE-ProRule" id="PRU00175"/>
    </source>
</evidence>
<evidence type="ECO:0000259" key="6">
    <source>
        <dbReference type="PROSITE" id="PS50089"/>
    </source>
</evidence>
<keyword evidence="1" id="KW-0479">Metal-binding</keyword>
<dbReference type="PROSITE" id="PS00518">
    <property type="entry name" value="ZF_RING_1"/>
    <property type="match status" value="1"/>
</dbReference>
<proteinExistence type="predicted"/>
<dbReference type="PROSITE" id="PS50089">
    <property type="entry name" value="ZF_RING_2"/>
    <property type="match status" value="1"/>
</dbReference>
<name>A0A6A5ZI64_9PLEO</name>
<accession>A0A6A5ZI64</accession>
<gene>
    <name evidence="7" type="ORF">BDV96DRAFT_676188</name>
</gene>
<keyword evidence="8" id="KW-1185">Reference proteome</keyword>
<dbReference type="Proteomes" id="UP000799770">
    <property type="component" value="Unassembled WGS sequence"/>
</dbReference>
<dbReference type="InterPro" id="IPR017907">
    <property type="entry name" value="Znf_RING_CS"/>
</dbReference>